<gene>
    <name evidence="13" type="ORF">DFP88_101837</name>
</gene>
<keyword evidence="6 12" id="KW-0812">Transmembrane</keyword>
<sequence length="439" mass="45933">MTDTSTDDGTGGGKPNSQAPSRSFINQLEIDLRLLGMLGAFIVVCIVFNVLTDGRFLTPRNIFNLTIQTVSVAIMATGMVFVIVTRHIDLSVGALLATCSAVMAMLQTDWLVGFAGMGLNTPMLAWIAILGGIAVGAGIGAAQGWLVGYQGIPAFIVTLGGLLVWRNVGWYITNGQTIGPLNDTFQLFGGINGTLGVTWSWIVGAVCSVLAVLMLISGRRNKTRHDFPVKPLWAEVVVGAVCVAAIMGLIWVLNSYTIPSRVLERSFAARGETMPEGFSTGYGLPVSVLLLIGVAIVMTAVARKTRLGRYIFATGGNPDAAELSGINTRLLTVKVFAIMGALVALAAVVASARATYHSNDIGTLDELRVIAAAVIGGTALAGGLGTIYGAILGALIMQSLQSGMAMVGVDAPLQNIVVGGVLVLAVWIDIVYRRRLGGQ</sequence>
<dbReference type="RefSeq" id="WP_110813153.1">
    <property type="nucleotide sequence ID" value="NZ_QJTE01000001.1"/>
</dbReference>
<feature type="transmembrane region" description="Helical" evidence="12">
    <location>
        <begin position="407"/>
        <end position="428"/>
    </location>
</feature>
<evidence type="ECO:0000256" key="9">
    <source>
        <dbReference type="ARBA" id="ARBA00035611"/>
    </source>
</evidence>
<dbReference type="GO" id="GO:0022857">
    <property type="term" value="F:transmembrane transporter activity"/>
    <property type="evidence" value="ECO:0007669"/>
    <property type="project" value="InterPro"/>
</dbReference>
<evidence type="ECO:0000256" key="5">
    <source>
        <dbReference type="ARBA" id="ARBA00022597"/>
    </source>
</evidence>
<dbReference type="AlphaFoldDB" id="A0A318SWA6"/>
<evidence type="ECO:0000256" key="10">
    <source>
        <dbReference type="ARBA" id="ARBA00035686"/>
    </source>
</evidence>
<evidence type="ECO:0000256" key="2">
    <source>
        <dbReference type="ARBA" id="ARBA00022448"/>
    </source>
</evidence>
<keyword evidence="14" id="KW-1185">Reference proteome</keyword>
<comment type="caution">
    <text evidence="13">The sequence shown here is derived from an EMBL/GenBank/DDBJ whole genome shotgun (WGS) entry which is preliminary data.</text>
</comment>
<dbReference type="Pfam" id="PF02653">
    <property type="entry name" value="BPD_transp_2"/>
    <property type="match status" value="1"/>
</dbReference>
<dbReference type="CDD" id="cd06579">
    <property type="entry name" value="TM_PBP1_transp_AraH_like"/>
    <property type="match status" value="1"/>
</dbReference>
<feature type="transmembrane region" description="Helical" evidence="12">
    <location>
        <begin position="124"/>
        <end position="147"/>
    </location>
</feature>
<proteinExistence type="predicted"/>
<feature type="transmembrane region" description="Helical" evidence="12">
    <location>
        <begin position="232"/>
        <end position="253"/>
    </location>
</feature>
<evidence type="ECO:0000256" key="7">
    <source>
        <dbReference type="ARBA" id="ARBA00022989"/>
    </source>
</evidence>
<feature type="transmembrane region" description="Helical" evidence="12">
    <location>
        <begin position="32"/>
        <end position="51"/>
    </location>
</feature>
<dbReference type="InterPro" id="IPR001851">
    <property type="entry name" value="ABC_transp_permease"/>
</dbReference>
<comment type="subcellular location">
    <subcellularLocation>
        <location evidence="1">Cell membrane</location>
        <topology evidence="1">Multi-pass membrane protein</topology>
    </subcellularLocation>
</comment>
<feature type="transmembrane region" description="Helical" evidence="12">
    <location>
        <begin position="331"/>
        <end position="350"/>
    </location>
</feature>
<evidence type="ECO:0000256" key="3">
    <source>
        <dbReference type="ARBA" id="ARBA00022475"/>
    </source>
</evidence>
<feature type="region of interest" description="Disordered" evidence="11">
    <location>
        <begin position="1"/>
        <end position="20"/>
    </location>
</feature>
<dbReference type="EMBL" id="QJTE01000001">
    <property type="protein sequence ID" value="PYE86160.1"/>
    <property type="molecule type" value="Genomic_DNA"/>
</dbReference>
<organism evidence="13 14">
    <name type="scientific">Pseudoroseicyclus aestuarii</name>
    <dbReference type="NCBI Taxonomy" id="1795041"/>
    <lineage>
        <taxon>Bacteria</taxon>
        <taxon>Pseudomonadati</taxon>
        <taxon>Pseudomonadota</taxon>
        <taxon>Alphaproteobacteria</taxon>
        <taxon>Rhodobacterales</taxon>
        <taxon>Paracoccaceae</taxon>
        <taxon>Pseudoroseicyclus</taxon>
    </lineage>
</organism>
<evidence type="ECO:0000256" key="12">
    <source>
        <dbReference type="SAM" id="Phobius"/>
    </source>
</evidence>
<feature type="transmembrane region" description="Helical" evidence="12">
    <location>
        <begin position="282"/>
        <end position="302"/>
    </location>
</feature>
<evidence type="ECO:0000256" key="4">
    <source>
        <dbReference type="ARBA" id="ARBA00022519"/>
    </source>
</evidence>
<name>A0A318SWA6_9RHOB</name>
<keyword evidence="2" id="KW-0813">Transport</keyword>
<dbReference type="PANTHER" id="PTHR32196">
    <property type="entry name" value="ABC TRANSPORTER PERMEASE PROTEIN YPHD-RELATED-RELATED"/>
    <property type="match status" value="1"/>
</dbReference>
<evidence type="ECO:0000313" key="13">
    <source>
        <dbReference type="EMBL" id="PYE86160.1"/>
    </source>
</evidence>
<dbReference type="OrthoDB" id="192433at2"/>
<keyword evidence="7 12" id="KW-1133">Transmembrane helix</keyword>
<keyword evidence="5" id="KW-0762">Sugar transport</keyword>
<protein>
    <recommendedName>
        <fullName evidence="10">Xylose transport system permease protein XylH</fullName>
    </recommendedName>
</protein>
<comment type="function">
    <text evidence="9">Part of the binding-protein-dependent transport system for D-xylose. Probably responsible for the translocation of the substrate across the membrane.</text>
</comment>
<feature type="transmembrane region" description="Helical" evidence="12">
    <location>
        <begin position="154"/>
        <end position="173"/>
    </location>
</feature>
<accession>A0A318SWA6</accession>
<evidence type="ECO:0000256" key="1">
    <source>
        <dbReference type="ARBA" id="ARBA00004651"/>
    </source>
</evidence>
<evidence type="ECO:0000256" key="11">
    <source>
        <dbReference type="SAM" id="MobiDB-lite"/>
    </source>
</evidence>
<feature type="transmembrane region" description="Helical" evidence="12">
    <location>
        <begin position="370"/>
        <end position="395"/>
    </location>
</feature>
<feature type="transmembrane region" description="Helical" evidence="12">
    <location>
        <begin position="63"/>
        <end position="85"/>
    </location>
</feature>
<keyword evidence="8 12" id="KW-0472">Membrane</keyword>
<dbReference type="PANTHER" id="PTHR32196:SF32">
    <property type="entry name" value="XYLOSE TRANSPORT SYSTEM PERMEASE PROTEIN XYLH"/>
    <property type="match status" value="1"/>
</dbReference>
<feature type="transmembrane region" description="Helical" evidence="12">
    <location>
        <begin position="92"/>
        <end position="112"/>
    </location>
</feature>
<evidence type="ECO:0000256" key="6">
    <source>
        <dbReference type="ARBA" id="ARBA00022692"/>
    </source>
</evidence>
<keyword evidence="3" id="KW-1003">Cell membrane</keyword>
<feature type="transmembrane region" description="Helical" evidence="12">
    <location>
        <begin position="193"/>
        <end position="216"/>
    </location>
</feature>
<dbReference type="Proteomes" id="UP000248311">
    <property type="component" value="Unassembled WGS sequence"/>
</dbReference>
<keyword evidence="4" id="KW-0997">Cell inner membrane</keyword>
<evidence type="ECO:0000313" key="14">
    <source>
        <dbReference type="Proteomes" id="UP000248311"/>
    </source>
</evidence>
<reference evidence="13 14" key="1">
    <citation type="submission" date="2018-06" db="EMBL/GenBank/DDBJ databases">
        <title>Genomic Encyclopedia of Type Strains, Phase III (KMG-III): the genomes of soil and plant-associated and newly described type strains.</title>
        <authorList>
            <person name="Whitman W."/>
        </authorList>
    </citation>
    <scope>NUCLEOTIDE SEQUENCE [LARGE SCALE GENOMIC DNA]</scope>
    <source>
        <strain evidence="13 14">CECT 9025</strain>
    </source>
</reference>
<evidence type="ECO:0000256" key="8">
    <source>
        <dbReference type="ARBA" id="ARBA00023136"/>
    </source>
</evidence>
<dbReference type="GO" id="GO:0005886">
    <property type="term" value="C:plasma membrane"/>
    <property type="evidence" value="ECO:0007669"/>
    <property type="project" value="UniProtKB-SubCell"/>
</dbReference>